<dbReference type="Proteomes" id="UP000607653">
    <property type="component" value="Unassembled WGS sequence"/>
</dbReference>
<evidence type="ECO:0000256" key="1">
    <source>
        <dbReference type="SAM" id="MobiDB-lite"/>
    </source>
</evidence>
<keyword evidence="3" id="KW-1185">Reference proteome</keyword>
<sequence>MCFLLPSTDNLHFVSITEGKLSILNGLFGSGLPNPTPLAHLPPQTPHRLRLREVPLSHRASHRRFSVSPHTNDTAAEAASEDGEVEMRPSPPVIGKNDRRVLYHFPEK</sequence>
<proteinExistence type="predicted"/>
<accession>A0A822XU55</accession>
<evidence type="ECO:0000313" key="3">
    <source>
        <dbReference type="Proteomes" id="UP000607653"/>
    </source>
</evidence>
<dbReference type="EMBL" id="DUZY01000001">
    <property type="protein sequence ID" value="DAD23273.1"/>
    <property type="molecule type" value="Genomic_DNA"/>
</dbReference>
<protein>
    <submittedName>
        <fullName evidence="2">Uncharacterized protein</fullName>
    </submittedName>
</protein>
<evidence type="ECO:0000313" key="2">
    <source>
        <dbReference type="EMBL" id="DAD23273.1"/>
    </source>
</evidence>
<dbReference type="AlphaFoldDB" id="A0A822XU55"/>
<organism evidence="2 3">
    <name type="scientific">Nelumbo nucifera</name>
    <name type="common">Sacred lotus</name>
    <dbReference type="NCBI Taxonomy" id="4432"/>
    <lineage>
        <taxon>Eukaryota</taxon>
        <taxon>Viridiplantae</taxon>
        <taxon>Streptophyta</taxon>
        <taxon>Embryophyta</taxon>
        <taxon>Tracheophyta</taxon>
        <taxon>Spermatophyta</taxon>
        <taxon>Magnoliopsida</taxon>
        <taxon>Proteales</taxon>
        <taxon>Nelumbonaceae</taxon>
        <taxon>Nelumbo</taxon>
    </lineage>
</organism>
<gene>
    <name evidence="2" type="ORF">HUJ06_024736</name>
</gene>
<reference evidence="2 3" key="1">
    <citation type="journal article" date="2020" name="Mol. Biol. Evol.">
        <title>Distinct Expression and Methylation Patterns for Genes with Different Fates following a Single Whole-Genome Duplication in Flowering Plants.</title>
        <authorList>
            <person name="Shi T."/>
            <person name="Rahmani R.S."/>
            <person name="Gugger P.F."/>
            <person name="Wang M."/>
            <person name="Li H."/>
            <person name="Zhang Y."/>
            <person name="Li Z."/>
            <person name="Wang Q."/>
            <person name="Van de Peer Y."/>
            <person name="Marchal K."/>
            <person name="Chen J."/>
        </authorList>
    </citation>
    <scope>NUCLEOTIDE SEQUENCE [LARGE SCALE GENOMIC DNA]</scope>
    <source>
        <tissue evidence="2">Leaf</tissue>
    </source>
</reference>
<comment type="caution">
    <text evidence="2">The sequence shown here is derived from an EMBL/GenBank/DDBJ whole genome shotgun (WGS) entry which is preliminary data.</text>
</comment>
<name>A0A822XU55_NELNU</name>
<feature type="region of interest" description="Disordered" evidence="1">
    <location>
        <begin position="60"/>
        <end position="100"/>
    </location>
</feature>